<evidence type="ECO:0000256" key="1">
    <source>
        <dbReference type="SAM" id="MobiDB-lite"/>
    </source>
</evidence>
<feature type="compositionally biased region" description="Low complexity" evidence="1">
    <location>
        <begin position="182"/>
        <end position="193"/>
    </location>
</feature>
<keyword evidence="3" id="KW-1185">Reference proteome</keyword>
<evidence type="ECO:0000313" key="3">
    <source>
        <dbReference type="Proteomes" id="UP000660454"/>
    </source>
</evidence>
<dbReference type="Proteomes" id="UP000660454">
    <property type="component" value="Unassembled WGS sequence"/>
</dbReference>
<comment type="caution">
    <text evidence="2">The sequence shown here is derived from an EMBL/GenBank/DDBJ whole genome shotgun (WGS) entry which is preliminary data.</text>
</comment>
<feature type="compositionally biased region" description="Polar residues" evidence="1">
    <location>
        <begin position="123"/>
        <end position="136"/>
    </location>
</feature>
<feature type="compositionally biased region" description="Low complexity" evidence="1">
    <location>
        <begin position="140"/>
        <end position="159"/>
    </location>
</feature>
<feature type="region of interest" description="Disordered" evidence="1">
    <location>
        <begin position="1"/>
        <end position="50"/>
    </location>
</feature>
<proteinExistence type="predicted"/>
<dbReference type="EMBL" id="BOOF01000006">
    <property type="protein sequence ID" value="GIH60936.1"/>
    <property type="molecule type" value="Genomic_DNA"/>
</dbReference>
<organism evidence="2 3">
    <name type="scientific">Microbispora siamensis</name>
    <dbReference type="NCBI Taxonomy" id="564413"/>
    <lineage>
        <taxon>Bacteria</taxon>
        <taxon>Bacillati</taxon>
        <taxon>Actinomycetota</taxon>
        <taxon>Actinomycetes</taxon>
        <taxon>Streptosporangiales</taxon>
        <taxon>Streptosporangiaceae</taxon>
        <taxon>Microbispora</taxon>
    </lineage>
</organism>
<feature type="region of interest" description="Disordered" evidence="1">
    <location>
        <begin position="104"/>
        <end position="193"/>
    </location>
</feature>
<protein>
    <submittedName>
        <fullName evidence="2">Uncharacterized protein</fullName>
    </submittedName>
</protein>
<gene>
    <name evidence="2" type="ORF">Msi02_17530</name>
</gene>
<reference evidence="2 3" key="1">
    <citation type="submission" date="2021-01" db="EMBL/GenBank/DDBJ databases">
        <title>Whole genome shotgun sequence of Microbispora siamensis NBRC 104113.</title>
        <authorList>
            <person name="Komaki H."/>
            <person name="Tamura T."/>
        </authorList>
    </citation>
    <scope>NUCLEOTIDE SEQUENCE [LARGE SCALE GENOMIC DNA]</scope>
    <source>
        <strain evidence="2 3">NBRC 104113</strain>
    </source>
</reference>
<evidence type="ECO:0000313" key="2">
    <source>
        <dbReference type="EMBL" id="GIH60936.1"/>
    </source>
</evidence>
<sequence>MGKPGLGADANRGRGSCQPGAFHPAPPGPKAYPLPIGGLLAGPGPGRPGPAGPVHVEYGPAAPGMFPGPVQAEPGPAAPGVFAGLVHGDVGVFRGGSGAVGPFGPAAPVDEVDPAGAGDATSPVPTGSIPTGSVPTGSVPAGPLGPLGAPGAAGSAGSADPLVAVGSFDPAGPVSGSGRGPRGSSPAPRDPAS</sequence>
<name>A0ABQ4GHM9_9ACTN</name>
<accession>A0ABQ4GHM9</accession>